<evidence type="ECO:0000259" key="1">
    <source>
        <dbReference type="Pfam" id="PF01593"/>
    </source>
</evidence>
<dbReference type="Proteomes" id="UP001501637">
    <property type="component" value="Unassembled WGS sequence"/>
</dbReference>
<sequence>MSSSGEHPRTAHGTDAVVIGAGIAGLVAAVKLASGAGGRGVLLLEAGSEPGGRARTTEHQGYSLNFGPRALYRATERELRALGVRVEGGEPDIAGASVLREGAFHPGYAAAGPLLRTALLSRRERVAVARLLALCRTRARLARSDAAQWLAARLPTERARQAAFAVLRISTYVGRPEMIAADALTAHFAEVRRGVRYLDGGWGSVVDGLAARARELGVELRTGARAVAVEGGEKPCVRLADGSSVTGRSVVVAGLPPRVAAELLGRPELAAGSGRPLHTACLDVALTELPDPGRALVFGVDDPVYLSDFSRASRVAPPGGAVLHLARYDDGAGLAPAQVRARLYGLLDRCQPGWRDVLVHERFLPRMTTMSAVPQPRFGGLAGRPGARVPGIPGVFLAGDWVGPTGLLADASVLSAVRAADAAATRL</sequence>
<evidence type="ECO:0000313" key="3">
    <source>
        <dbReference type="Proteomes" id="UP001501637"/>
    </source>
</evidence>
<protein>
    <submittedName>
        <fullName evidence="2">FAD-dependent oxidoreductase</fullName>
    </submittedName>
</protein>
<dbReference type="PANTHER" id="PTHR43734">
    <property type="entry name" value="PHYTOENE DESATURASE"/>
    <property type="match status" value="1"/>
</dbReference>
<keyword evidence="3" id="KW-1185">Reference proteome</keyword>
<name>A0ABP6MWC2_9ACTN</name>
<dbReference type="SUPFAM" id="SSF51905">
    <property type="entry name" value="FAD/NAD(P)-binding domain"/>
    <property type="match status" value="1"/>
</dbReference>
<accession>A0ABP6MWC2</accession>
<evidence type="ECO:0000313" key="2">
    <source>
        <dbReference type="EMBL" id="GAA3127010.1"/>
    </source>
</evidence>
<organism evidence="2 3">
    <name type="scientific">Streptomyces rectiviolaceus</name>
    <dbReference type="NCBI Taxonomy" id="332591"/>
    <lineage>
        <taxon>Bacteria</taxon>
        <taxon>Bacillati</taxon>
        <taxon>Actinomycetota</taxon>
        <taxon>Actinomycetes</taxon>
        <taxon>Kitasatosporales</taxon>
        <taxon>Streptomycetaceae</taxon>
        <taxon>Streptomyces</taxon>
    </lineage>
</organism>
<dbReference type="RefSeq" id="WP_344525173.1">
    <property type="nucleotide sequence ID" value="NZ_BAAAUG010000112.1"/>
</dbReference>
<dbReference type="InterPro" id="IPR002937">
    <property type="entry name" value="Amino_oxidase"/>
</dbReference>
<dbReference type="InterPro" id="IPR036188">
    <property type="entry name" value="FAD/NAD-bd_sf"/>
</dbReference>
<gene>
    <name evidence="2" type="ORF">GCM10010449_55430</name>
</gene>
<comment type="caution">
    <text evidence="2">The sequence shown here is derived from an EMBL/GenBank/DDBJ whole genome shotgun (WGS) entry which is preliminary data.</text>
</comment>
<dbReference type="EMBL" id="BAAAUG010000112">
    <property type="protein sequence ID" value="GAA3127010.1"/>
    <property type="molecule type" value="Genomic_DNA"/>
</dbReference>
<reference evidence="3" key="1">
    <citation type="journal article" date="2019" name="Int. J. Syst. Evol. Microbiol.">
        <title>The Global Catalogue of Microorganisms (GCM) 10K type strain sequencing project: providing services to taxonomists for standard genome sequencing and annotation.</title>
        <authorList>
            <consortium name="The Broad Institute Genomics Platform"/>
            <consortium name="The Broad Institute Genome Sequencing Center for Infectious Disease"/>
            <person name="Wu L."/>
            <person name="Ma J."/>
        </authorList>
    </citation>
    <scope>NUCLEOTIDE SEQUENCE [LARGE SCALE GENOMIC DNA]</scope>
    <source>
        <strain evidence="3">JCM 9092</strain>
    </source>
</reference>
<feature type="domain" description="Amine oxidase" evidence="1">
    <location>
        <begin position="23"/>
        <end position="422"/>
    </location>
</feature>
<dbReference type="Pfam" id="PF01593">
    <property type="entry name" value="Amino_oxidase"/>
    <property type="match status" value="1"/>
</dbReference>
<dbReference type="PANTHER" id="PTHR43734:SF1">
    <property type="entry name" value="PHYTOENE DESATURASE"/>
    <property type="match status" value="1"/>
</dbReference>
<dbReference type="Gene3D" id="3.90.660.50">
    <property type="match status" value="1"/>
</dbReference>
<dbReference type="Gene3D" id="3.50.50.60">
    <property type="entry name" value="FAD/NAD(P)-binding domain"/>
    <property type="match status" value="1"/>
</dbReference>
<proteinExistence type="predicted"/>